<dbReference type="CDD" id="cd07093">
    <property type="entry name" value="ALDH_F8_HMSADH"/>
    <property type="match status" value="1"/>
</dbReference>
<dbReference type="InterPro" id="IPR016161">
    <property type="entry name" value="Ald_DH/histidinol_DH"/>
</dbReference>
<accession>A0A9Q0RNI7</accession>
<dbReference type="AlphaFoldDB" id="A0A9Q0RNI7"/>
<dbReference type="InterPro" id="IPR016162">
    <property type="entry name" value="Ald_DH_N"/>
</dbReference>
<reference evidence="7" key="1">
    <citation type="submission" date="2022-12" db="EMBL/GenBank/DDBJ databases">
        <title>Genome assemblies of Blomia tropicalis.</title>
        <authorList>
            <person name="Cui Y."/>
        </authorList>
    </citation>
    <scope>NUCLEOTIDE SEQUENCE</scope>
    <source>
        <tissue evidence="7">Adult mites</tissue>
    </source>
</reference>
<dbReference type="FunFam" id="3.40.309.10:FF:000012">
    <property type="entry name" value="Betaine aldehyde dehydrogenase"/>
    <property type="match status" value="1"/>
</dbReference>
<dbReference type="FunFam" id="3.40.605.10:FF:000001">
    <property type="entry name" value="Aldehyde dehydrogenase 1"/>
    <property type="match status" value="1"/>
</dbReference>
<sequence>MANKTEGPIRISNYINGKFVPSYVQSFASYSPSNGVINAWIPCSGQADVDQAVQAATNAFKSWSQTTSDLRRKILNQIADQIEKNLEELAYLETMDQGKPLWQSKAVDIPRSVLNFRHFANSLSYQKGTSIVEPESGIVNYTIEEPVGVVGLITPWNLPLYLLTFKLAPAIAFGNTVVAKPSELTSVTAFRLAQLLGQTDLPNGVINFVFGYGATVGEAIVNHADVKLISFTGSTATGRRIAQQTASSFKRLSLEMGGKNAAIIFEDADLVNNVEKIARSVLFNSSQICLATSRILVHESIYDQFLPKFIECCRSFKIGDPFDSETKVSAMISKDHLAKVQGYVELARNTAQLTYIEPQLNEKNKQGFFTGIAIVTEVKHDSPLMTEEIFGPVVCVIKFKNETEAIEVANSTCYGLSSTIWTASLDRMHRVAHRIQSGTVWGNCWLQRNLNMPFGGVKQSGTGREGTDDSREFYTNKKTICIALDLNSGH</sequence>
<evidence type="ECO:0000313" key="8">
    <source>
        <dbReference type="Proteomes" id="UP001142055"/>
    </source>
</evidence>
<proteinExistence type="inferred from homology"/>
<keyword evidence="2 5" id="KW-0560">Oxidoreductase</keyword>
<dbReference type="PANTHER" id="PTHR43720:SF2">
    <property type="entry name" value="2-AMINOMUCONIC SEMIALDEHYDE DEHYDROGENASE"/>
    <property type="match status" value="1"/>
</dbReference>
<protein>
    <recommendedName>
        <fullName evidence="6">Aldehyde dehydrogenase domain-containing protein</fullName>
    </recommendedName>
</protein>
<evidence type="ECO:0000256" key="3">
    <source>
        <dbReference type="ARBA" id="ARBA00023027"/>
    </source>
</evidence>
<dbReference type="InterPro" id="IPR015590">
    <property type="entry name" value="Aldehyde_DH_dom"/>
</dbReference>
<comment type="similarity">
    <text evidence="1 5">Belongs to the aldehyde dehydrogenase family.</text>
</comment>
<dbReference type="GO" id="GO:0016620">
    <property type="term" value="F:oxidoreductase activity, acting on the aldehyde or oxo group of donors, NAD or NADP as acceptor"/>
    <property type="evidence" value="ECO:0007669"/>
    <property type="project" value="InterPro"/>
</dbReference>
<dbReference type="InterPro" id="IPR029510">
    <property type="entry name" value="Ald_DH_CS_GLU"/>
</dbReference>
<dbReference type="InterPro" id="IPR016163">
    <property type="entry name" value="Ald_DH_C"/>
</dbReference>
<keyword evidence="8" id="KW-1185">Reference proteome</keyword>
<feature type="domain" description="Aldehyde dehydrogenase" evidence="6">
    <location>
        <begin position="25"/>
        <end position="480"/>
    </location>
</feature>
<name>A0A9Q0RNI7_BLOTA</name>
<organism evidence="7 8">
    <name type="scientific">Blomia tropicalis</name>
    <name type="common">Mite</name>
    <dbReference type="NCBI Taxonomy" id="40697"/>
    <lineage>
        <taxon>Eukaryota</taxon>
        <taxon>Metazoa</taxon>
        <taxon>Ecdysozoa</taxon>
        <taxon>Arthropoda</taxon>
        <taxon>Chelicerata</taxon>
        <taxon>Arachnida</taxon>
        <taxon>Acari</taxon>
        <taxon>Acariformes</taxon>
        <taxon>Sarcoptiformes</taxon>
        <taxon>Astigmata</taxon>
        <taxon>Glycyphagoidea</taxon>
        <taxon>Echimyopodidae</taxon>
        <taxon>Blomia</taxon>
    </lineage>
</organism>
<evidence type="ECO:0000256" key="2">
    <source>
        <dbReference type="ARBA" id="ARBA00023002"/>
    </source>
</evidence>
<evidence type="ECO:0000259" key="6">
    <source>
        <dbReference type="Pfam" id="PF00171"/>
    </source>
</evidence>
<gene>
    <name evidence="7" type="ORF">RDWZM_006636</name>
</gene>
<dbReference type="Proteomes" id="UP001142055">
    <property type="component" value="Chromosome 2"/>
</dbReference>
<dbReference type="SUPFAM" id="SSF53720">
    <property type="entry name" value="ALDH-like"/>
    <property type="match status" value="1"/>
</dbReference>
<evidence type="ECO:0000313" key="7">
    <source>
        <dbReference type="EMBL" id="KAJ6220824.1"/>
    </source>
</evidence>
<comment type="caution">
    <text evidence="7">The sequence shown here is derived from an EMBL/GenBank/DDBJ whole genome shotgun (WGS) entry which is preliminary data.</text>
</comment>
<feature type="active site" evidence="4">
    <location>
        <position position="255"/>
    </location>
</feature>
<evidence type="ECO:0000256" key="4">
    <source>
        <dbReference type="PROSITE-ProRule" id="PRU10007"/>
    </source>
</evidence>
<dbReference type="EMBL" id="JAPWDV010000002">
    <property type="protein sequence ID" value="KAJ6220824.1"/>
    <property type="molecule type" value="Genomic_DNA"/>
</dbReference>
<keyword evidence="3" id="KW-0520">NAD</keyword>
<dbReference type="OMA" id="PMPIAAW"/>
<dbReference type="Gene3D" id="3.40.309.10">
    <property type="entry name" value="Aldehyde Dehydrogenase, Chain A, domain 2"/>
    <property type="match status" value="1"/>
</dbReference>
<dbReference type="Gene3D" id="3.40.605.10">
    <property type="entry name" value="Aldehyde Dehydrogenase, Chain A, domain 1"/>
    <property type="match status" value="1"/>
</dbReference>
<evidence type="ECO:0000256" key="1">
    <source>
        <dbReference type="ARBA" id="ARBA00009986"/>
    </source>
</evidence>
<dbReference type="PROSITE" id="PS00687">
    <property type="entry name" value="ALDEHYDE_DEHYDR_GLU"/>
    <property type="match status" value="1"/>
</dbReference>
<evidence type="ECO:0000256" key="5">
    <source>
        <dbReference type="RuleBase" id="RU003345"/>
    </source>
</evidence>
<dbReference type="Pfam" id="PF00171">
    <property type="entry name" value="Aldedh"/>
    <property type="match status" value="1"/>
</dbReference>
<dbReference type="PANTHER" id="PTHR43720">
    <property type="entry name" value="2-AMINOMUCONIC SEMIALDEHYDE DEHYDROGENASE"/>
    <property type="match status" value="1"/>
</dbReference>